<dbReference type="InterPro" id="IPR050625">
    <property type="entry name" value="ParA/MinD_ATPase"/>
</dbReference>
<accession>A0A5P2HGP1</accession>
<dbReference type="GO" id="GO:0000160">
    <property type="term" value="P:phosphorelay signal transduction system"/>
    <property type="evidence" value="ECO:0007669"/>
    <property type="project" value="InterPro"/>
</dbReference>
<dbReference type="Proteomes" id="UP000322822">
    <property type="component" value="Chromosome 2"/>
</dbReference>
<evidence type="ECO:0000259" key="2">
    <source>
        <dbReference type="PROSITE" id="PS50110"/>
    </source>
</evidence>
<dbReference type="GO" id="GO:0009898">
    <property type="term" value="C:cytoplasmic side of plasma membrane"/>
    <property type="evidence" value="ECO:0007669"/>
    <property type="project" value="TreeGrafter"/>
</dbReference>
<dbReference type="EMBL" id="CP044067">
    <property type="protein sequence ID" value="QET06723.1"/>
    <property type="molecule type" value="Genomic_DNA"/>
</dbReference>
<keyword evidence="1" id="KW-0597">Phosphoprotein</keyword>
<proteinExistence type="predicted"/>
<dbReference type="GO" id="GO:0005829">
    <property type="term" value="C:cytosol"/>
    <property type="evidence" value="ECO:0007669"/>
    <property type="project" value="TreeGrafter"/>
</dbReference>
<evidence type="ECO:0000256" key="1">
    <source>
        <dbReference type="PROSITE-ProRule" id="PRU00169"/>
    </source>
</evidence>
<feature type="modified residue" description="4-aspartylphosphate" evidence="1">
    <location>
        <position position="58"/>
    </location>
</feature>
<dbReference type="OrthoDB" id="8531995at2"/>
<dbReference type="Gene3D" id="3.40.50.300">
    <property type="entry name" value="P-loop containing nucleotide triphosphate hydrolases"/>
    <property type="match status" value="1"/>
</dbReference>
<feature type="domain" description="Response regulatory" evidence="2">
    <location>
        <begin position="9"/>
        <end position="124"/>
    </location>
</feature>
<dbReference type="Gene3D" id="3.40.50.2300">
    <property type="match status" value="1"/>
</dbReference>
<dbReference type="InterPro" id="IPR001789">
    <property type="entry name" value="Sig_transdc_resp-reg_receiver"/>
</dbReference>
<dbReference type="InterPro" id="IPR027417">
    <property type="entry name" value="P-loop_NTPase"/>
</dbReference>
<name>A0A5P2HGP1_9BURK</name>
<reference evidence="3 4" key="1">
    <citation type="submission" date="2019-09" db="EMBL/GenBank/DDBJ databases">
        <title>FDA dAtabase for Regulatory Grade micrObial Sequences (FDA-ARGOS): Supporting development and validation of Infectious Disease Dx tests.</title>
        <authorList>
            <person name="Sciortino C."/>
            <person name="Tallon L."/>
            <person name="Sadzewicz L."/>
            <person name="Vavikolanu K."/>
            <person name="Mehta A."/>
            <person name="Aluvathingal J."/>
            <person name="Nadendla S."/>
            <person name="Nandy P."/>
            <person name="Geyer C."/>
            <person name="Yan Y."/>
            <person name="Sichtig H."/>
        </authorList>
    </citation>
    <scope>NUCLEOTIDE SEQUENCE [LARGE SCALE GENOMIC DNA]</scope>
    <source>
        <strain evidence="3 4">FDAARGOS_664</strain>
    </source>
</reference>
<dbReference type="AlphaFoldDB" id="A0A5P2HGP1"/>
<sequence>MQRDVEIDYFLMNTRRDDVRQWLGGALTGLGALVAEDGSHESFVEQVSAIRPGLVFLDFSGAHAQVSGRLAEHVVRLFPTLPLVAVGHATEPEAMLVALRAGVRDFIDLRGNPADATAVVKRLMLPRSQVKAAEPTRRGGIVAVLGARAGVGATTLAVNLAATARRGASSEVLLLDLGLPVRDAALYCNVTPEFHFVEAVRNLRRFDQVFVQTALAHQANGVSLLPLPATLGELRDISYSEALALLERLRAFFDLQVIDLGGFTNIDFMAQIVNAADHVMIVVEQSLGAIVSAAELLQELKKREIERDDLRLVVSRFDARLGVDAAQIADRVGVHAVDTLPERREALLLATNRGVVLADDLPADPYVRAVEALAVRLGYQAGHAADRGLLARMKEKLPDGWRAPRGKRAGN</sequence>
<dbReference type="InterPro" id="IPR031580">
    <property type="entry name" value="TadZ_N"/>
</dbReference>
<evidence type="ECO:0000313" key="4">
    <source>
        <dbReference type="Proteomes" id="UP000322822"/>
    </source>
</evidence>
<dbReference type="Pfam" id="PF16968">
    <property type="entry name" value="TadZ_N"/>
    <property type="match status" value="1"/>
</dbReference>
<organism evidence="3 4">
    <name type="scientific">Cupriavidus pauculus</name>
    <dbReference type="NCBI Taxonomy" id="82633"/>
    <lineage>
        <taxon>Bacteria</taxon>
        <taxon>Pseudomonadati</taxon>
        <taxon>Pseudomonadota</taxon>
        <taxon>Betaproteobacteria</taxon>
        <taxon>Burkholderiales</taxon>
        <taxon>Burkholderiaceae</taxon>
        <taxon>Cupriavidus</taxon>
    </lineage>
</organism>
<dbReference type="SUPFAM" id="SSF52540">
    <property type="entry name" value="P-loop containing nucleoside triphosphate hydrolases"/>
    <property type="match status" value="1"/>
</dbReference>
<dbReference type="PROSITE" id="PS50110">
    <property type="entry name" value="RESPONSE_REGULATORY"/>
    <property type="match status" value="1"/>
</dbReference>
<gene>
    <name evidence="3" type="ORF">FOB72_27475</name>
</gene>
<dbReference type="PANTHER" id="PTHR43384">
    <property type="entry name" value="SEPTUM SITE-DETERMINING PROTEIN MIND HOMOLOG, CHLOROPLASTIC-RELATED"/>
    <property type="match status" value="1"/>
</dbReference>
<dbReference type="PANTHER" id="PTHR43384:SF13">
    <property type="entry name" value="SLR0110 PROTEIN"/>
    <property type="match status" value="1"/>
</dbReference>
<dbReference type="GO" id="GO:0005524">
    <property type="term" value="F:ATP binding"/>
    <property type="evidence" value="ECO:0007669"/>
    <property type="project" value="TreeGrafter"/>
</dbReference>
<dbReference type="GO" id="GO:0051782">
    <property type="term" value="P:negative regulation of cell division"/>
    <property type="evidence" value="ECO:0007669"/>
    <property type="project" value="TreeGrafter"/>
</dbReference>
<evidence type="ECO:0000313" key="3">
    <source>
        <dbReference type="EMBL" id="QET06723.1"/>
    </source>
</evidence>
<dbReference type="GO" id="GO:0016887">
    <property type="term" value="F:ATP hydrolysis activity"/>
    <property type="evidence" value="ECO:0007669"/>
    <property type="project" value="TreeGrafter"/>
</dbReference>
<protein>
    <submittedName>
        <fullName evidence="3">Pilus assembly protein</fullName>
    </submittedName>
</protein>